<feature type="region of interest" description="Disordered" evidence="7">
    <location>
        <begin position="1"/>
        <end position="24"/>
    </location>
</feature>
<evidence type="ECO:0000256" key="6">
    <source>
        <dbReference type="ARBA" id="ARBA00023049"/>
    </source>
</evidence>
<dbReference type="InterPro" id="IPR028889">
    <property type="entry name" value="USP"/>
</dbReference>
<dbReference type="GO" id="GO:0005829">
    <property type="term" value="C:cytosol"/>
    <property type="evidence" value="ECO:0007669"/>
    <property type="project" value="TreeGrafter"/>
</dbReference>
<dbReference type="PANTHER" id="PTHR43690">
    <property type="entry name" value="NARDILYSIN"/>
    <property type="match status" value="1"/>
</dbReference>
<dbReference type="InterPro" id="IPR011249">
    <property type="entry name" value="Metalloenz_LuxS/M16"/>
</dbReference>
<feature type="region of interest" description="Disordered" evidence="7">
    <location>
        <begin position="1278"/>
        <end position="1347"/>
    </location>
</feature>
<feature type="compositionally biased region" description="Low complexity" evidence="7">
    <location>
        <begin position="1689"/>
        <end position="1702"/>
    </location>
</feature>
<evidence type="ECO:0000256" key="5">
    <source>
        <dbReference type="ARBA" id="ARBA00022833"/>
    </source>
</evidence>
<comment type="similarity">
    <text evidence="1">Belongs to the peptidase M16 family.</text>
</comment>
<dbReference type="InParanoid" id="A0A507B3M0"/>
<keyword evidence="3" id="KW-0479">Metal-binding</keyword>
<dbReference type="CDD" id="cd02674">
    <property type="entry name" value="Peptidase_C19R"/>
    <property type="match status" value="1"/>
</dbReference>
<dbReference type="STRING" id="1093900.A0A507B3M0"/>
<feature type="domain" description="USP" evidence="8">
    <location>
        <begin position="1723"/>
        <end position="2548"/>
    </location>
</feature>
<dbReference type="InterPro" id="IPR032632">
    <property type="entry name" value="Peptidase_M16_M"/>
</dbReference>
<dbReference type="InterPro" id="IPR001394">
    <property type="entry name" value="Peptidase_C19_UCH"/>
</dbReference>
<accession>A0A507B3M0</accession>
<feature type="compositionally biased region" description="Acidic residues" evidence="7">
    <location>
        <begin position="2568"/>
        <end position="2580"/>
    </location>
</feature>
<feature type="region of interest" description="Disordered" evidence="7">
    <location>
        <begin position="2567"/>
        <end position="2649"/>
    </location>
</feature>
<dbReference type="PROSITE" id="PS51283">
    <property type="entry name" value="DUSP"/>
    <property type="match status" value="1"/>
</dbReference>
<dbReference type="SUPFAM" id="SSF63411">
    <property type="entry name" value="LuxS/MPP-like metallohydrolase"/>
    <property type="match status" value="4"/>
</dbReference>
<dbReference type="GO" id="GO:0046872">
    <property type="term" value="F:metal ion binding"/>
    <property type="evidence" value="ECO:0007669"/>
    <property type="project" value="UniProtKB-KW"/>
</dbReference>
<dbReference type="Pfam" id="PF22456">
    <property type="entry name" value="PqqF-like_C_4"/>
    <property type="match status" value="1"/>
</dbReference>
<feature type="region of interest" description="Disordered" evidence="7">
    <location>
        <begin position="1142"/>
        <end position="1185"/>
    </location>
</feature>
<keyword evidence="2" id="KW-0645">Protease</keyword>
<evidence type="ECO:0000259" key="8">
    <source>
        <dbReference type="PROSITE" id="PS50235"/>
    </source>
</evidence>
<dbReference type="PANTHER" id="PTHR43690:SF18">
    <property type="entry name" value="INSULIN-DEGRADING ENZYME-RELATED"/>
    <property type="match status" value="1"/>
</dbReference>
<evidence type="ECO:0000256" key="7">
    <source>
        <dbReference type="SAM" id="MobiDB-lite"/>
    </source>
</evidence>
<evidence type="ECO:0000256" key="3">
    <source>
        <dbReference type="ARBA" id="ARBA00022723"/>
    </source>
</evidence>
<dbReference type="Gene3D" id="3.90.70.10">
    <property type="entry name" value="Cysteine proteinases"/>
    <property type="match status" value="2"/>
</dbReference>
<dbReference type="GO" id="GO:0004843">
    <property type="term" value="F:cysteine-type deubiquitinase activity"/>
    <property type="evidence" value="ECO:0007669"/>
    <property type="project" value="InterPro"/>
</dbReference>
<dbReference type="Proteomes" id="UP000319257">
    <property type="component" value="Unassembled WGS sequence"/>
</dbReference>
<feature type="compositionally biased region" description="Polar residues" evidence="7">
    <location>
        <begin position="1564"/>
        <end position="1578"/>
    </location>
</feature>
<dbReference type="InterPro" id="IPR007863">
    <property type="entry name" value="Peptidase_M16_C"/>
</dbReference>
<name>A0A507B3M0_9PEZI</name>
<dbReference type="InterPro" id="IPR054734">
    <property type="entry name" value="PqqF-like_C_4"/>
</dbReference>
<feature type="domain" description="DUSP" evidence="9">
    <location>
        <begin position="1357"/>
        <end position="1476"/>
    </location>
</feature>
<keyword evidence="4" id="KW-0378">Hydrolase</keyword>
<keyword evidence="6" id="KW-0482">Metalloprotease</keyword>
<feature type="region of interest" description="Disordered" evidence="7">
    <location>
        <begin position="1689"/>
        <end position="1720"/>
    </location>
</feature>
<dbReference type="FunFam" id="3.30.830.10:FF:000005">
    <property type="entry name" value="nardilysin isoform X1"/>
    <property type="match status" value="1"/>
</dbReference>
<dbReference type="GO" id="GO:0051603">
    <property type="term" value="P:proteolysis involved in protein catabolic process"/>
    <property type="evidence" value="ECO:0007669"/>
    <property type="project" value="TreeGrafter"/>
</dbReference>
<dbReference type="OrthoDB" id="952271at2759"/>
<evidence type="ECO:0000313" key="10">
    <source>
        <dbReference type="EMBL" id="TPX14347.1"/>
    </source>
</evidence>
<dbReference type="InterPro" id="IPR006615">
    <property type="entry name" value="Pept_C19_DUSP"/>
</dbReference>
<keyword evidence="5" id="KW-0862">Zinc</keyword>
<feature type="compositionally biased region" description="Polar residues" evidence="7">
    <location>
        <begin position="2617"/>
        <end position="2627"/>
    </location>
</feature>
<dbReference type="RefSeq" id="XP_030996058.1">
    <property type="nucleotide sequence ID" value="XM_031140076.1"/>
</dbReference>
<dbReference type="PROSITE" id="PS00972">
    <property type="entry name" value="USP_1"/>
    <property type="match status" value="1"/>
</dbReference>
<dbReference type="InterPro" id="IPR038765">
    <property type="entry name" value="Papain-like_cys_pep_sf"/>
</dbReference>
<dbReference type="Pfam" id="PF06337">
    <property type="entry name" value="DUSP"/>
    <property type="match status" value="1"/>
</dbReference>
<dbReference type="InterPro" id="IPR018200">
    <property type="entry name" value="USP_CS"/>
</dbReference>
<dbReference type="InterPro" id="IPR035927">
    <property type="entry name" value="DUSP-like_sf"/>
</dbReference>
<dbReference type="Pfam" id="PF16187">
    <property type="entry name" value="Peptidase_M16_M"/>
    <property type="match status" value="1"/>
</dbReference>
<feature type="region of interest" description="Disordered" evidence="7">
    <location>
        <begin position="2200"/>
        <end position="2319"/>
    </location>
</feature>
<proteinExistence type="inferred from homology"/>
<dbReference type="GO" id="GO:0016579">
    <property type="term" value="P:protein deubiquitination"/>
    <property type="evidence" value="ECO:0007669"/>
    <property type="project" value="InterPro"/>
</dbReference>
<dbReference type="InterPro" id="IPR050626">
    <property type="entry name" value="Peptidase_M16"/>
</dbReference>
<dbReference type="GeneID" id="41972990"/>
<protein>
    <submittedName>
        <fullName evidence="10">Uncharacterized protein</fullName>
    </submittedName>
</protein>
<comment type="caution">
    <text evidence="10">The sequence shown here is derived from an EMBL/GenBank/DDBJ whole genome shotgun (WGS) entry which is preliminary data.</text>
</comment>
<dbReference type="FunFam" id="3.30.830.10:FF:000004">
    <property type="entry name" value="Putative insulin-degrading enzyme"/>
    <property type="match status" value="1"/>
</dbReference>
<evidence type="ECO:0000256" key="2">
    <source>
        <dbReference type="ARBA" id="ARBA00022670"/>
    </source>
</evidence>
<dbReference type="SUPFAM" id="SSF54001">
    <property type="entry name" value="Cysteine proteinases"/>
    <property type="match status" value="1"/>
</dbReference>
<gene>
    <name evidence="10" type="ORF">E0L32_005543</name>
</gene>
<dbReference type="Pfam" id="PF00443">
    <property type="entry name" value="UCH"/>
    <property type="match status" value="1"/>
</dbReference>
<dbReference type="Gene3D" id="3.30.2230.10">
    <property type="entry name" value="DUSP-like"/>
    <property type="match status" value="1"/>
</dbReference>
<dbReference type="SUPFAM" id="SSF143791">
    <property type="entry name" value="DUSP-like"/>
    <property type="match status" value="1"/>
</dbReference>
<dbReference type="FunFam" id="3.30.830.10:FF:000003">
    <property type="entry name" value="Insulin-degrading enzyme"/>
    <property type="match status" value="1"/>
</dbReference>
<dbReference type="GO" id="GO:0004222">
    <property type="term" value="F:metalloendopeptidase activity"/>
    <property type="evidence" value="ECO:0007669"/>
    <property type="project" value="TreeGrafter"/>
</dbReference>
<feature type="compositionally biased region" description="Polar residues" evidence="7">
    <location>
        <begin position="1"/>
        <end position="12"/>
    </location>
</feature>
<dbReference type="PROSITE" id="PS50235">
    <property type="entry name" value="USP_3"/>
    <property type="match status" value="1"/>
</dbReference>
<dbReference type="Gene3D" id="3.30.830.10">
    <property type="entry name" value="Metalloenzyme, LuxS/M16 peptidase-like"/>
    <property type="match status" value="4"/>
</dbReference>
<evidence type="ECO:0000256" key="1">
    <source>
        <dbReference type="ARBA" id="ARBA00007261"/>
    </source>
</evidence>
<reference evidence="10 11" key="1">
    <citation type="submission" date="2019-06" db="EMBL/GenBank/DDBJ databases">
        <title>Draft genome sequence of the filamentous fungus Phialemoniopsis curvata isolated from diesel fuel.</title>
        <authorList>
            <person name="Varaljay V.A."/>
            <person name="Lyon W.J."/>
            <person name="Crouch A.L."/>
            <person name="Drake C.E."/>
            <person name="Hollomon J.M."/>
            <person name="Nadeau L.J."/>
            <person name="Nunn H.S."/>
            <person name="Stevenson B.S."/>
            <person name="Bojanowski C.L."/>
            <person name="Crookes-Goodson W.J."/>
        </authorList>
    </citation>
    <scope>NUCLEOTIDE SEQUENCE [LARGE SCALE GENOMIC DNA]</scope>
    <source>
        <strain evidence="10 11">D216</strain>
    </source>
</reference>
<dbReference type="Pfam" id="PF00675">
    <property type="entry name" value="Peptidase_M16"/>
    <property type="match status" value="1"/>
</dbReference>
<evidence type="ECO:0000256" key="4">
    <source>
        <dbReference type="ARBA" id="ARBA00022801"/>
    </source>
</evidence>
<dbReference type="InterPro" id="IPR011765">
    <property type="entry name" value="Pept_M16_N"/>
</dbReference>
<keyword evidence="11" id="KW-1185">Reference proteome</keyword>
<dbReference type="Pfam" id="PF05193">
    <property type="entry name" value="Peptidase_M16_C"/>
    <property type="match status" value="1"/>
</dbReference>
<feature type="compositionally biased region" description="Basic residues" evidence="7">
    <location>
        <begin position="2287"/>
        <end position="2305"/>
    </location>
</feature>
<dbReference type="PROSITE" id="PS00973">
    <property type="entry name" value="USP_2"/>
    <property type="match status" value="1"/>
</dbReference>
<dbReference type="GO" id="GO:0005739">
    <property type="term" value="C:mitochondrion"/>
    <property type="evidence" value="ECO:0007669"/>
    <property type="project" value="TreeGrafter"/>
</dbReference>
<sequence>MPPPHQQNSSAADRTVPTRAKSGQVVRVTDKLETPSLDDRSYRVIRLPNQLEALLVHDAETDKASASLDVNVGNFSDEVEMPGMAHAVEHLLFMGTKKYPEENAYSQYLSSNSGSSNAYTASISTNYFFDVSGKPHDDGEASAENPSPLYGALDRFAQFFIQPLFLASTLDRELQAVDSENKKNLQSDQWRLHQLEKSLSSPDHPYCHFSTGNLDVLKNQPEARGIKVREKFIEFYEKHYSANRMKLVVLGREPLDVLEDWVVELFSDVKNKDLEPNRWSEATPFGPDQLGMQWFAKPVMDSRELNLFFPFLDEELLYEAQPSRYISHLIGHEGPGSIMAYIKSRGWANSLSAGAYPICPGSPGIFDCQIRLTEEGLKNYQEVIKVFFEYVSLLREGPPQEWIFQEQRGMAEVDFKFKQKTPASRFTSKVSSVMQRPLPREWLLSGHSRLRKFDPVLIQKGIDCLRPDNFRMSIVSRDFPGNWDKTEKWYGTEYKYEKIPNDFMRQLKAAYSVSSKERISNLHLPHKNQFIPTKLEVEKKEVKEPAIAPRMIRNDELARTWYKKDDTFWVPKANLIVSFKSPLIYASAETSVKARLFTDLVRDALEEYSYDADLAGIQYSVSLDTRGITAEVSGYNDKLPVLLEQVLITMRDLEIKSDRFGIIKERLSRSYRNSAFQQPYHQLYDYLAWLTSENDYVVEELAAELPNITVDSTRSFHKELLSQLHMEVYVHGNLYKEDALTLTDMIESTLKPRHLPRPQWPIFRSLVFPPGSNFVYEKTLQDPANVNHAIEMLLHIGDKADRLIRAKTLLLDQFIHEPAFDQLRTKEQLGYVVFSGYRGTLTTVGFRFIIQSEKSPQYLETRIETFLTNYAETLANMSEADFESNKRSLMVKRLEKLKNLDQETGRHWSQIYSEYYDFNFAREEAALIKELTKADMIEFFDRYINPKSPSRAKLAIHLVAQSKSDVSTGQISELVKTLNLDDELSRQAATDLQAKLTAAHHDEKQELEGMKAYLLKDLGVAEDKVDSAVAAWKKLSAAHRTNGLVGDNCKEPLSLNGTKPVLIKDVRDFKQGLAVTAGARPVMDLSEYEDLDAKLRNFDDLIPVHRAVTACSAPRLVPLSRPHNRFAIPELPTQLAFTTSSLKKRKVTRQTTRDQDSPNDLVLPSTEVDPEQPATSFSESLPSGLATPTYVRADSLPASSLPPRLQTNNYSQSFASDYADSTASSPAAASADLSVDNDRGDEIFSSEPTSAASLPSLAANGSHLSLASATRRAIMVADGDLPQRSSSPLKRRASSMEPEAGADAREDVDMISLPPEDGADAAASPQVPPEVPGETHTNGSSDLDKGTNGFPMIHGHPPIPEQIKTIQTLLRAFSEQQMQEGDIVYLVSRKWLEKALALGTATKQKAADQDPAELGPVDNADIIQAIVKDVNGDDAVRLVPGTGLDHFELFPKDAWDLLSTWYGVAEGQLPILRTAHNTAHDSTMPNIQVEFHPPVFTLHRLWSEVSPIPIEQSLKASNPPAPVVMCSTSHNLQSFLKRAKQRLDIPMDRKVRVWSIPSKVPSGESDSSQAKASLLSTPPDSPKIEDAGSRTNGAQNPWEGTLLAVDVFMKLEKNSGRDLLDFKDNTGNPNYNGHSTLAFYSLGMDQQLVLDESIDNTRHFVSTYNSKVASKDKGKQLPAKQHVVTSLASKASSIASGRSSPAPQGPMTRGRTKQKSGRTTGCVGLGNLGNTCYMNSALQCVRSVEELTKYFLVNEANSEINTDNPLGFSGHVAMAYSHLLHEIYRDPSPASVAPRQFKNVIGRYAPAFSGYGQQDSQEFLGFLLDGLQEDLSRIKKKPYIEKPDSTDEMINNPAAIREMADKVWDITKRRDDSVVADLFTGMYKSTLVCPVCEKISITFDPFTNLTLPLPIRSVWSSKIKYYPLNDTPIYIDCELDKASSMKSLKEFVATRVGTPVDRLFAGEEYKEKFFKYYEDYSSVSEEIHSNDTAAVHELEAVPTNLSFKQPKKQHYRSLLDPTDSDDVETPSWDTPAADRILVPVMHRLANQEPGFGGKRAQIRDLGSCVPPHFIVVSREEARSEDAIRRKVLEKVATFSSWAEFSAVEDSDAEVSTDADLVTAPASDADSAGDGKVVAKSVEGEEDMVDVAMKDAGESAKPQPLKSFVTKRPKWVDPKEWLSPQLQNLFELSYLHEAGSAIPTGWSSYSEDKDFPRLQTRAPAPPSDAQTPNSWSNSSENESDSEQLPESTVQAVARMAEESDDEITPAVKDIAIRPVSGRNGHKIAPVNRRGKMPRTSGRKNKRRAKQPHLSSQAQEQQQQQVYDSFDLQAPSSADGGPLIRLGEGLVVDWNLQAWEMVFGKEDENDSRGAPLFAPSKLETLPDPALEEKRKARNTRRKNGLTLGECLDEFEKEEILSENDTWYCPRCKEHRRASKKFDLWRTPDILIVHLKRFSSSGWRRDKLDTKVDFPVEGLDLTKRVLDKASGKEEIFDLIAVDDHWGGLGGGHYTAFAKNFIDHKWYEYNDSSVSKVSDPDRVVTQAAYLLFYRRRSTGPLGGPRFKAIVEKYEAGDDSSDEDEDMSESGEGQRLGTGSSLRGSSSALTGAEATLRQGGRGLANGASTSTLTATADQDCPPSYQQASAGFGDIGDEEPPVGAGILDFGQSSNVQKSIEDDEGIGGMADHHENSWPAQKWTFENLGGDDMGSSNEVQANSSETANDADSMIIGHDGADRDAEMGFDGGDDEDYGNTEVAEPAFGQEEPPLLDPFNQANMDEIRDQVWNSHAVGQDHASEKAVDIHISEDDQKMV</sequence>
<dbReference type="EMBL" id="SKBQ01000029">
    <property type="protein sequence ID" value="TPX14347.1"/>
    <property type="molecule type" value="Genomic_DNA"/>
</dbReference>
<organism evidence="10 11">
    <name type="scientific">Thyridium curvatum</name>
    <dbReference type="NCBI Taxonomy" id="1093900"/>
    <lineage>
        <taxon>Eukaryota</taxon>
        <taxon>Fungi</taxon>
        <taxon>Dikarya</taxon>
        <taxon>Ascomycota</taxon>
        <taxon>Pezizomycotina</taxon>
        <taxon>Sordariomycetes</taxon>
        <taxon>Sordariomycetidae</taxon>
        <taxon>Thyridiales</taxon>
        <taxon>Thyridiaceae</taxon>
        <taxon>Thyridium</taxon>
    </lineage>
</organism>
<dbReference type="GO" id="GO:0043171">
    <property type="term" value="P:peptide catabolic process"/>
    <property type="evidence" value="ECO:0007669"/>
    <property type="project" value="TreeGrafter"/>
</dbReference>
<feature type="compositionally biased region" description="Low complexity" evidence="7">
    <location>
        <begin position="2581"/>
        <end position="2603"/>
    </location>
</feature>
<evidence type="ECO:0000313" key="11">
    <source>
        <dbReference type="Proteomes" id="UP000319257"/>
    </source>
</evidence>
<feature type="region of interest" description="Disordered" evidence="7">
    <location>
        <begin position="1558"/>
        <end position="1596"/>
    </location>
</feature>
<evidence type="ECO:0000259" key="9">
    <source>
        <dbReference type="PROSITE" id="PS51283"/>
    </source>
</evidence>